<feature type="non-terminal residue" evidence="2">
    <location>
        <position position="112"/>
    </location>
</feature>
<dbReference type="Gene3D" id="1.10.443.10">
    <property type="entry name" value="Intergrase catalytic core"/>
    <property type="match status" value="1"/>
</dbReference>
<keyword evidence="3" id="KW-1185">Reference proteome</keyword>
<accession>A0A482VX66</accession>
<dbReference type="Proteomes" id="UP000292052">
    <property type="component" value="Unassembled WGS sequence"/>
</dbReference>
<dbReference type="SUPFAM" id="SSF56349">
    <property type="entry name" value="DNA breaking-rejoining enzymes"/>
    <property type="match status" value="1"/>
</dbReference>
<organism evidence="2 3">
    <name type="scientific">Asbolus verrucosus</name>
    <name type="common">Desert ironclad beetle</name>
    <dbReference type="NCBI Taxonomy" id="1661398"/>
    <lineage>
        <taxon>Eukaryota</taxon>
        <taxon>Metazoa</taxon>
        <taxon>Ecdysozoa</taxon>
        <taxon>Arthropoda</taxon>
        <taxon>Hexapoda</taxon>
        <taxon>Insecta</taxon>
        <taxon>Pterygota</taxon>
        <taxon>Neoptera</taxon>
        <taxon>Endopterygota</taxon>
        <taxon>Coleoptera</taxon>
        <taxon>Polyphaga</taxon>
        <taxon>Cucujiformia</taxon>
        <taxon>Tenebrionidae</taxon>
        <taxon>Pimeliinae</taxon>
        <taxon>Asbolus</taxon>
    </lineage>
</organism>
<dbReference type="EMBL" id="QDEB01052274">
    <property type="protein sequence ID" value="RZC37492.1"/>
    <property type="molecule type" value="Genomic_DNA"/>
</dbReference>
<dbReference type="GO" id="GO:0003677">
    <property type="term" value="F:DNA binding"/>
    <property type="evidence" value="ECO:0007669"/>
    <property type="project" value="InterPro"/>
</dbReference>
<keyword evidence="1" id="KW-0233">DNA recombination</keyword>
<dbReference type="GO" id="GO:0006310">
    <property type="term" value="P:DNA recombination"/>
    <property type="evidence" value="ECO:0007669"/>
    <property type="project" value="UniProtKB-KW"/>
</dbReference>
<sequence length="112" mass="13102">MELQTSNVEDLKSKFLITIPGSKTKTKEKRIFTIVNNDQSTFLKLIRQYITLRPQHTKHTRFFRHYRNNKCTTNPVGINTFAKIPCIVAQFLKLDQPQLYTGHCFRRSSASI</sequence>
<dbReference type="AlphaFoldDB" id="A0A482VX66"/>
<protein>
    <recommendedName>
        <fullName evidence="4">Phage integrase domain containing protein</fullName>
    </recommendedName>
</protein>
<dbReference type="STRING" id="1661398.A0A482VX66"/>
<proteinExistence type="predicted"/>
<evidence type="ECO:0008006" key="4">
    <source>
        <dbReference type="Google" id="ProtNLM"/>
    </source>
</evidence>
<evidence type="ECO:0000313" key="2">
    <source>
        <dbReference type="EMBL" id="RZC37492.1"/>
    </source>
</evidence>
<reference evidence="2 3" key="1">
    <citation type="submission" date="2017-03" db="EMBL/GenBank/DDBJ databases">
        <title>Genome of the blue death feigning beetle - Asbolus verrucosus.</title>
        <authorList>
            <person name="Rider S.D."/>
        </authorList>
    </citation>
    <scope>NUCLEOTIDE SEQUENCE [LARGE SCALE GENOMIC DNA]</scope>
    <source>
        <strain evidence="2">Butters</strain>
        <tissue evidence="2">Head and leg muscle</tissue>
    </source>
</reference>
<evidence type="ECO:0000313" key="3">
    <source>
        <dbReference type="Proteomes" id="UP000292052"/>
    </source>
</evidence>
<dbReference type="GO" id="GO:0015074">
    <property type="term" value="P:DNA integration"/>
    <property type="evidence" value="ECO:0007669"/>
    <property type="project" value="InterPro"/>
</dbReference>
<name>A0A482VX66_ASBVE</name>
<comment type="caution">
    <text evidence="2">The sequence shown here is derived from an EMBL/GenBank/DDBJ whole genome shotgun (WGS) entry which is preliminary data.</text>
</comment>
<dbReference type="InterPro" id="IPR013762">
    <property type="entry name" value="Integrase-like_cat_sf"/>
</dbReference>
<gene>
    <name evidence="2" type="ORF">BDFB_015038</name>
</gene>
<dbReference type="InterPro" id="IPR011010">
    <property type="entry name" value="DNA_brk_join_enz"/>
</dbReference>
<dbReference type="OrthoDB" id="6759321at2759"/>
<evidence type="ECO:0000256" key="1">
    <source>
        <dbReference type="ARBA" id="ARBA00023172"/>
    </source>
</evidence>